<keyword evidence="2" id="KW-1133">Transmembrane helix</keyword>
<dbReference type="RefSeq" id="WP_378477318.1">
    <property type="nucleotide sequence ID" value="NZ_JBHUIW010000007.1"/>
</dbReference>
<feature type="transmembrane region" description="Helical" evidence="2">
    <location>
        <begin position="78"/>
        <end position="100"/>
    </location>
</feature>
<dbReference type="Pfam" id="PF19660">
    <property type="entry name" value="DUF6163"/>
    <property type="match status" value="1"/>
</dbReference>
<name>A0ABW5AIW7_9BRAD</name>
<feature type="transmembrane region" description="Helical" evidence="2">
    <location>
        <begin position="131"/>
        <end position="152"/>
    </location>
</feature>
<feature type="transmembrane region" description="Helical" evidence="2">
    <location>
        <begin position="36"/>
        <end position="57"/>
    </location>
</feature>
<evidence type="ECO:0000256" key="2">
    <source>
        <dbReference type="SAM" id="Phobius"/>
    </source>
</evidence>
<feature type="transmembrane region" description="Helical" evidence="2">
    <location>
        <begin position="106"/>
        <end position="126"/>
    </location>
</feature>
<dbReference type="Proteomes" id="UP001597314">
    <property type="component" value="Unassembled WGS sequence"/>
</dbReference>
<evidence type="ECO:0000313" key="3">
    <source>
        <dbReference type="EMBL" id="MFD2182135.1"/>
    </source>
</evidence>
<feature type="region of interest" description="Disordered" evidence="1">
    <location>
        <begin position="1"/>
        <end position="20"/>
    </location>
</feature>
<proteinExistence type="predicted"/>
<keyword evidence="4" id="KW-1185">Reference proteome</keyword>
<protein>
    <submittedName>
        <fullName evidence="3">DUF6163 family protein</fullName>
    </submittedName>
</protein>
<dbReference type="InterPro" id="IPR046161">
    <property type="entry name" value="DUF6163"/>
</dbReference>
<keyword evidence="2" id="KW-0472">Membrane</keyword>
<accession>A0ABW5AIW7</accession>
<evidence type="ECO:0000256" key="1">
    <source>
        <dbReference type="SAM" id="MobiDB-lite"/>
    </source>
</evidence>
<sequence length="157" mass="16956">MRGSGGGAVSDPSGSGPIEQLAPVHAEDYRPDREGWAWWLVVFLRVAAGLAMIKGLYHWSAVCGFGARPGEAFDAQSLSWQTATVFFAVIDLVAAVGLWLAAPWGAVVWLTGSVTMIVVQIFFPLIYGFHWIVVVGLVVMIVAYLFFAVMAAREQPA</sequence>
<dbReference type="EMBL" id="JBHUIW010000007">
    <property type="protein sequence ID" value="MFD2182135.1"/>
    <property type="molecule type" value="Genomic_DNA"/>
</dbReference>
<gene>
    <name evidence="3" type="ORF">ACFSOX_08225</name>
</gene>
<organism evidence="3 4">
    <name type="scientific">Rhodoplanes azumiensis</name>
    <dbReference type="NCBI Taxonomy" id="1897628"/>
    <lineage>
        <taxon>Bacteria</taxon>
        <taxon>Pseudomonadati</taxon>
        <taxon>Pseudomonadota</taxon>
        <taxon>Alphaproteobacteria</taxon>
        <taxon>Hyphomicrobiales</taxon>
        <taxon>Nitrobacteraceae</taxon>
        <taxon>Rhodoplanes</taxon>
    </lineage>
</organism>
<comment type="caution">
    <text evidence="3">The sequence shown here is derived from an EMBL/GenBank/DDBJ whole genome shotgun (WGS) entry which is preliminary data.</text>
</comment>
<evidence type="ECO:0000313" key="4">
    <source>
        <dbReference type="Proteomes" id="UP001597314"/>
    </source>
</evidence>
<reference evidence="4" key="1">
    <citation type="journal article" date="2019" name="Int. J. Syst. Evol. Microbiol.">
        <title>The Global Catalogue of Microorganisms (GCM) 10K type strain sequencing project: providing services to taxonomists for standard genome sequencing and annotation.</title>
        <authorList>
            <consortium name="The Broad Institute Genomics Platform"/>
            <consortium name="The Broad Institute Genome Sequencing Center for Infectious Disease"/>
            <person name="Wu L."/>
            <person name="Ma J."/>
        </authorList>
    </citation>
    <scope>NUCLEOTIDE SEQUENCE [LARGE SCALE GENOMIC DNA]</scope>
    <source>
        <strain evidence="4">CGMCC 1.6774</strain>
    </source>
</reference>
<keyword evidence="2" id="KW-0812">Transmembrane</keyword>